<evidence type="ECO:0000259" key="2">
    <source>
        <dbReference type="Pfam" id="PF06580"/>
    </source>
</evidence>
<dbReference type="InterPro" id="IPR010559">
    <property type="entry name" value="Sig_transdc_His_kin_internal"/>
</dbReference>
<keyword evidence="1" id="KW-0812">Transmembrane</keyword>
<feature type="transmembrane region" description="Helical" evidence="1">
    <location>
        <begin position="300"/>
        <end position="320"/>
    </location>
</feature>
<feature type="transmembrane region" description="Helical" evidence="1">
    <location>
        <begin position="168"/>
        <end position="190"/>
    </location>
</feature>
<dbReference type="Pfam" id="PF07695">
    <property type="entry name" value="7TMR-DISM_7TM"/>
    <property type="match status" value="1"/>
</dbReference>
<dbReference type="EMBL" id="JBHULV010000056">
    <property type="protein sequence ID" value="MFD2733495.1"/>
    <property type="molecule type" value="Genomic_DNA"/>
</dbReference>
<dbReference type="SUPFAM" id="SSF55874">
    <property type="entry name" value="ATPase domain of HSP90 chaperone/DNA topoisomerase II/histidine kinase"/>
    <property type="match status" value="1"/>
</dbReference>
<dbReference type="PANTHER" id="PTHR34220:SF7">
    <property type="entry name" value="SENSOR HISTIDINE KINASE YPDA"/>
    <property type="match status" value="1"/>
</dbReference>
<keyword evidence="1" id="KW-1133">Transmembrane helix</keyword>
<feature type="transmembrane region" description="Helical" evidence="1">
    <location>
        <begin position="197"/>
        <end position="218"/>
    </location>
</feature>
<keyword evidence="4" id="KW-0418">Kinase</keyword>
<keyword evidence="5" id="KW-1185">Reference proteome</keyword>
<dbReference type="Pfam" id="PF06580">
    <property type="entry name" value="His_kinase"/>
    <property type="match status" value="1"/>
</dbReference>
<gene>
    <name evidence="4" type="ORF">ACFSSE_17430</name>
</gene>
<evidence type="ECO:0000313" key="5">
    <source>
        <dbReference type="Proteomes" id="UP001597546"/>
    </source>
</evidence>
<accession>A0ABW5TW45</accession>
<comment type="caution">
    <text evidence="4">The sequence shown here is derived from an EMBL/GenBank/DDBJ whole genome shotgun (WGS) entry which is preliminary data.</text>
</comment>
<feature type="transmembrane region" description="Helical" evidence="1">
    <location>
        <begin position="327"/>
        <end position="351"/>
    </location>
</feature>
<dbReference type="PANTHER" id="PTHR34220">
    <property type="entry name" value="SENSOR HISTIDINE KINASE YPDA"/>
    <property type="match status" value="1"/>
</dbReference>
<keyword evidence="1" id="KW-0472">Membrane</keyword>
<dbReference type="RefSeq" id="WP_379045199.1">
    <property type="nucleotide sequence ID" value="NZ_JBHSKW010000051.1"/>
</dbReference>
<feature type="domain" description="Signal transduction histidine kinase internal region" evidence="2">
    <location>
        <begin position="401"/>
        <end position="479"/>
    </location>
</feature>
<organism evidence="4 5">
    <name type="scientific">Pedobacter alpinus</name>
    <dbReference type="NCBI Taxonomy" id="1590643"/>
    <lineage>
        <taxon>Bacteria</taxon>
        <taxon>Pseudomonadati</taxon>
        <taxon>Bacteroidota</taxon>
        <taxon>Sphingobacteriia</taxon>
        <taxon>Sphingobacteriales</taxon>
        <taxon>Sphingobacteriaceae</taxon>
        <taxon>Pedobacter</taxon>
    </lineage>
</organism>
<feature type="transmembrane region" description="Helical" evidence="1">
    <location>
        <begin position="267"/>
        <end position="288"/>
    </location>
</feature>
<evidence type="ECO:0000313" key="4">
    <source>
        <dbReference type="EMBL" id="MFD2733495.1"/>
    </source>
</evidence>
<proteinExistence type="predicted"/>
<dbReference type="Proteomes" id="UP001597546">
    <property type="component" value="Unassembled WGS sequence"/>
</dbReference>
<dbReference type="InterPro" id="IPR036890">
    <property type="entry name" value="HATPase_C_sf"/>
</dbReference>
<keyword evidence="4" id="KW-0808">Transferase</keyword>
<dbReference type="Gene3D" id="3.30.565.10">
    <property type="entry name" value="Histidine kinase-like ATPase, C-terminal domain"/>
    <property type="match status" value="1"/>
</dbReference>
<feature type="domain" description="7TM-DISM receptor extracellular" evidence="3">
    <location>
        <begin position="169"/>
        <end position="380"/>
    </location>
</feature>
<reference evidence="5" key="1">
    <citation type="journal article" date="2019" name="Int. J. Syst. Evol. Microbiol.">
        <title>The Global Catalogue of Microorganisms (GCM) 10K type strain sequencing project: providing services to taxonomists for standard genome sequencing and annotation.</title>
        <authorList>
            <consortium name="The Broad Institute Genomics Platform"/>
            <consortium name="The Broad Institute Genome Sequencing Center for Infectious Disease"/>
            <person name="Wu L."/>
            <person name="Ma J."/>
        </authorList>
    </citation>
    <scope>NUCLEOTIDE SEQUENCE [LARGE SCALE GENOMIC DNA]</scope>
    <source>
        <strain evidence="5">KCTC 42456</strain>
    </source>
</reference>
<dbReference type="InterPro" id="IPR050640">
    <property type="entry name" value="Bact_2-comp_sensor_kinase"/>
</dbReference>
<sequence>MKKLAILFSCLINLWSFDGVAEQIIETTVLSKKSQIYFHSLKNTSNFTLKNQGDLKTIVYIRVGTQNLYKYHSIDVFRLQQGFNYALTLKVDSKNQVQNGPLTPYHQRSNNPDLQTFKVEILPNQVLKLSVSINNFELKAADNTIHIYNPEAYYELKNKEDKAVKTSLYISLLFLGSLIIMALFSFLIYLQNKSSDFLSYAGYLIFVLAFSIIADFPVKFNSFFIWDYPQVFIQSKETLVFAYLICYHLFLIKFLKLKERLKSVNKGLTIINYIFSIVIIVNIILLISTNLKLQNIAFKVNSVLLFAVIPYYAFIIYKLFRVRHYNFYKYILWGILFFYLGNIGGTFSQVFGWKFLGLLPNNYTQIGTFIELCFFSLGLGGKMVEESREKIKYQKQVLEVQMMALQAQMNPHFTFNCLNAIRNLILQNQNDKASSYLLKFSKLLRLTLENSIRKQISLEENITYLEMYLAMESLRFGESINYSINKNMIKNGDLIFLPPMLLQPFVENAIKHAFHQQAVNKTIKISFTEHLNILVIEVEDNGIGIQKHLNLSQADYKSRATEITKNYLAQWTSLYNRKIDLTIVDKHDLETKETGTLVKISLELD</sequence>
<evidence type="ECO:0000256" key="1">
    <source>
        <dbReference type="SAM" id="Phobius"/>
    </source>
</evidence>
<feature type="transmembrane region" description="Helical" evidence="1">
    <location>
        <begin position="238"/>
        <end position="255"/>
    </location>
</feature>
<dbReference type="InterPro" id="IPR011623">
    <property type="entry name" value="7TMR_DISM_rcpt_extracell_dom1"/>
</dbReference>
<evidence type="ECO:0000259" key="3">
    <source>
        <dbReference type="Pfam" id="PF07695"/>
    </source>
</evidence>
<name>A0ABW5TW45_9SPHI</name>
<dbReference type="EC" id="2.7.13.3" evidence="4"/>
<dbReference type="GO" id="GO:0004673">
    <property type="term" value="F:protein histidine kinase activity"/>
    <property type="evidence" value="ECO:0007669"/>
    <property type="project" value="UniProtKB-EC"/>
</dbReference>
<protein>
    <submittedName>
        <fullName evidence="4">Sensor histidine kinase</fullName>
        <ecNumber evidence="4">2.7.13.3</ecNumber>
    </submittedName>
</protein>